<feature type="compositionally biased region" description="Acidic residues" evidence="1">
    <location>
        <begin position="14"/>
        <end position="23"/>
    </location>
</feature>
<dbReference type="GeneID" id="94424274"/>
<gene>
    <name evidence="2" type="ORF">CSUI_000856</name>
</gene>
<name>A0A2C6LDU0_9APIC</name>
<comment type="caution">
    <text evidence="2">The sequence shown here is derived from an EMBL/GenBank/DDBJ whole genome shotgun (WGS) entry which is preliminary data.</text>
</comment>
<proteinExistence type="predicted"/>
<evidence type="ECO:0000256" key="1">
    <source>
        <dbReference type="SAM" id="MobiDB-lite"/>
    </source>
</evidence>
<sequence>MRGKDMEASRLSAEEEEERETDEEAGKSLLHTEKEEDGYDVSSGTDENLMSGDEEDEDVEENTMDALLAARRSEGENIPVMYRGDGDRGTGIEGE</sequence>
<evidence type="ECO:0000313" key="3">
    <source>
        <dbReference type="Proteomes" id="UP000221165"/>
    </source>
</evidence>
<keyword evidence="3" id="KW-1185">Reference proteome</keyword>
<feature type="region of interest" description="Disordered" evidence="1">
    <location>
        <begin position="1"/>
        <end position="61"/>
    </location>
</feature>
<protein>
    <submittedName>
        <fullName evidence="2">Uncharacterized protein</fullName>
    </submittedName>
</protein>
<dbReference type="Proteomes" id="UP000221165">
    <property type="component" value="Unassembled WGS sequence"/>
</dbReference>
<feature type="compositionally biased region" description="Basic and acidic residues" evidence="1">
    <location>
        <begin position="24"/>
        <end position="34"/>
    </location>
</feature>
<dbReference type="EMBL" id="MIGC01000323">
    <property type="protein sequence ID" value="PHJ25288.1"/>
    <property type="molecule type" value="Genomic_DNA"/>
</dbReference>
<dbReference type="VEuPathDB" id="ToxoDB:CSUI_000856"/>
<reference evidence="2 3" key="1">
    <citation type="journal article" date="2017" name="Int. J. Parasitol.">
        <title>The genome of the protozoan parasite Cystoisospora suis and a reverse vaccinology approach to identify vaccine candidates.</title>
        <authorList>
            <person name="Palmieri N."/>
            <person name="Shrestha A."/>
            <person name="Ruttkowski B."/>
            <person name="Beck T."/>
            <person name="Vogl C."/>
            <person name="Tomley F."/>
            <person name="Blake D.P."/>
            <person name="Joachim A."/>
        </authorList>
    </citation>
    <scope>NUCLEOTIDE SEQUENCE [LARGE SCALE GENOMIC DNA]</scope>
    <source>
        <strain evidence="2 3">Wien I</strain>
    </source>
</reference>
<dbReference type="RefSeq" id="XP_067926960.1">
    <property type="nucleotide sequence ID" value="XM_068061063.1"/>
</dbReference>
<feature type="compositionally biased region" description="Acidic residues" evidence="1">
    <location>
        <begin position="52"/>
        <end position="61"/>
    </location>
</feature>
<organism evidence="2 3">
    <name type="scientific">Cystoisospora suis</name>
    <dbReference type="NCBI Taxonomy" id="483139"/>
    <lineage>
        <taxon>Eukaryota</taxon>
        <taxon>Sar</taxon>
        <taxon>Alveolata</taxon>
        <taxon>Apicomplexa</taxon>
        <taxon>Conoidasida</taxon>
        <taxon>Coccidia</taxon>
        <taxon>Eucoccidiorida</taxon>
        <taxon>Eimeriorina</taxon>
        <taxon>Sarcocystidae</taxon>
        <taxon>Cystoisospora</taxon>
    </lineage>
</organism>
<evidence type="ECO:0000313" key="2">
    <source>
        <dbReference type="EMBL" id="PHJ25288.1"/>
    </source>
</evidence>
<accession>A0A2C6LDU0</accession>
<dbReference type="AlphaFoldDB" id="A0A2C6LDU0"/>